<evidence type="ECO:0000256" key="2">
    <source>
        <dbReference type="ARBA" id="ARBA00022603"/>
    </source>
</evidence>
<dbReference type="GO" id="GO:0019354">
    <property type="term" value="P:siroheme biosynthetic process"/>
    <property type="evidence" value="ECO:0007669"/>
    <property type="project" value="InterPro"/>
</dbReference>
<dbReference type="Pfam" id="PF02602">
    <property type="entry name" value="HEM4"/>
    <property type="match status" value="1"/>
</dbReference>
<dbReference type="InterPro" id="IPR014776">
    <property type="entry name" value="4pyrrole_Mease_sub2"/>
</dbReference>
<keyword evidence="3 8" id="KW-0808">Transferase</keyword>
<dbReference type="Proteomes" id="UP000005143">
    <property type="component" value="Unassembled WGS sequence"/>
</dbReference>
<reference evidence="8 9" key="1">
    <citation type="journal article" date="2013" name="Biodegradation">
        <title>Quantitative proteomic analysis of ibuprofen-degrading Patulibacter sp. strain I11.</title>
        <authorList>
            <person name="Almeida B."/>
            <person name="Kjeldal H."/>
            <person name="Lolas I."/>
            <person name="Knudsen A.D."/>
            <person name="Carvalho G."/>
            <person name="Nielsen K.L."/>
            <person name="Barreto Crespo M.T."/>
            <person name="Stensballe A."/>
            <person name="Nielsen J.L."/>
        </authorList>
    </citation>
    <scope>NUCLEOTIDE SEQUENCE [LARGE SCALE GENOMIC DNA]</scope>
    <source>
        <strain evidence="8 9">I11</strain>
    </source>
</reference>
<dbReference type="NCBIfam" id="TIGR01469">
    <property type="entry name" value="cobA_cysG_Cterm"/>
    <property type="match status" value="1"/>
</dbReference>
<dbReference type="GO" id="GO:0004851">
    <property type="term" value="F:uroporphyrin-III C-methyltransferase activity"/>
    <property type="evidence" value="ECO:0007669"/>
    <property type="project" value="UniProtKB-EC"/>
</dbReference>
<evidence type="ECO:0000259" key="7">
    <source>
        <dbReference type="Pfam" id="PF02602"/>
    </source>
</evidence>
<gene>
    <name evidence="8" type="ORF">PAI11_36360</name>
</gene>
<dbReference type="Pfam" id="PF00590">
    <property type="entry name" value="TP_methylase"/>
    <property type="match status" value="1"/>
</dbReference>
<comment type="caution">
    <text evidence="8">The sequence shown here is derived from an EMBL/GenBank/DDBJ whole genome shotgun (WGS) entry which is preliminary data.</text>
</comment>
<dbReference type="Gene3D" id="3.40.50.10090">
    <property type="match status" value="2"/>
</dbReference>
<dbReference type="Gene3D" id="3.30.950.10">
    <property type="entry name" value="Methyltransferase, Cobalt-precorrin-4 Transmethylase, Domain 2"/>
    <property type="match status" value="1"/>
</dbReference>
<dbReference type="InterPro" id="IPR000878">
    <property type="entry name" value="4pyrrol_Mease"/>
</dbReference>
<dbReference type="FunFam" id="3.40.1010.10:FF:000001">
    <property type="entry name" value="Siroheme synthase"/>
    <property type="match status" value="1"/>
</dbReference>
<evidence type="ECO:0000256" key="1">
    <source>
        <dbReference type="ARBA" id="ARBA00012162"/>
    </source>
</evidence>
<evidence type="ECO:0000259" key="6">
    <source>
        <dbReference type="Pfam" id="PF00590"/>
    </source>
</evidence>
<dbReference type="InterPro" id="IPR003754">
    <property type="entry name" value="4pyrrol_synth_uPrphyn_synth"/>
</dbReference>
<feature type="domain" description="Tetrapyrrole biosynthesis uroporphyrinogen III synthase" evidence="7">
    <location>
        <begin position="282"/>
        <end position="501"/>
    </location>
</feature>
<evidence type="ECO:0000313" key="8">
    <source>
        <dbReference type="EMBL" id="EHN09538.1"/>
    </source>
</evidence>
<keyword evidence="4" id="KW-0949">S-adenosyl-L-methionine</keyword>
<keyword evidence="5" id="KW-0627">Porphyrin biosynthesis</keyword>
<dbReference type="CDD" id="cd11642">
    <property type="entry name" value="SUMT"/>
    <property type="match status" value="1"/>
</dbReference>
<dbReference type="InterPro" id="IPR036108">
    <property type="entry name" value="4pyrrol_syn_uPrphyn_synt_sf"/>
</dbReference>
<name>H0E9W3_9ACTN</name>
<dbReference type="EMBL" id="AGUD01000271">
    <property type="protein sequence ID" value="EHN09538.1"/>
    <property type="molecule type" value="Genomic_DNA"/>
</dbReference>
<keyword evidence="9" id="KW-1185">Reference proteome</keyword>
<dbReference type="PANTHER" id="PTHR45790">
    <property type="entry name" value="SIROHEME SYNTHASE-RELATED"/>
    <property type="match status" value="1"/>
</dbReference>
<protein>
    <recommendedName>
        <fullName evidence="1">uroporphyrinogen-III C-methyltransferase</fullName>
        <ecNumber evidence="1">2.1.1.107</ecNumber>
    </recommendedName>
</protein>
<evidence type="ECO:0000256" key="3">
    <source>
        <dbReference type="ARBA" id="ARBA00022679"/>
    </source>
</evidence>
<dbReference type="NCBIfam" id="NF004790">
    <property type="entry name" value="PRK06136.1"/>
    <property type="match status" value="1"/>
</dbReference>
<dbReference type="PATRIC" id="fig|1097667.3.peg.3605"/>
<keyword evidence="2 8" id="KW-0489">Methyltransferase</keyword>
<dbReference type="AlphaFoldDB" id="H0E9W3"/>
<evidence type="ECO:0000256" key="4">
    <source>
        <dbReference type="ARBA" id="ARBA00022691"/>
    </source>
</evidence>
<organism evidence="8 9">
    <name type="scientific">Patulibacter medicamentivorans</name>
    <dbReference type="NCBI Taxonomy" id="1097667"/>
    <lineage>
        <taxon>Bacteria</taxon>
        <taxon>Bacillati</taxon>
        <taxon>Actinomycetota</taxon>
        <taxon>Thermoleophilia</taxon>
        <taxon>Solirubrobacterales</taxon>
        <taxon>Patulibacteraceae</taxon>
        <taxon>Patulibacter</taxon>
    </lineage>
</organism>
<dbReference type="PANTHER" id="PTHR45790:SF3">
    <property type="entry name" value="S-ADENOSYL-L-METHIONINE-DEPENDENT UROPORPHYRINOGEN III METHYLTRANSFERASE, CHLOROPLASTIC"/>
    <property type="match status" value="1"/>
</dbReference>
<sequence>MSETPTPTPIAEAATPGTVYLVGAGPGDPGLMTARALELIATVDVVLYDKLIPATALDGARADAELVDVGKRGGGEQVPQETTEALLVRHALAGRTVARVKGGDPFVFGRGGEEAQRLRAQGIPFEIVPGVTAGIAGPAYAGIPVTHRDHAPGVAFVTGHEDPAKPESTIDWPGLAAFPGTLVFYMGVRRLPEIARSLIAGGRPASEPVAVVQSGTVPGQRVVRGTLEQIAEVAEAAGIKAPAVTVVGAVAGLRDELRWFEDRPLFGRTVAVTRARAQASGLARRLRGLGAEVLETPTIRTRSLEAELPPLDAVDVLAVTSPNGARELIAALLRSGRDLRDLYGTMIAAVGPGTARLLREHGLLADVVPETFTGEALAAAIGPAGDRPRRALLARAAAAGDALPDGLRAAGFEVADVALYETVAEPLDEDAIAAIAAADYVTFTSASTARFLAEAGGLATADGAAGPRLASIGPVTTAALAELGATPAVEATEATIDGLIAALIDDAAEHPARGTSGPFVAR</sequence>
<dbReference type="InterPro" id="IPR035996">
    <property type="entry name" value="4pyrrol_Methylase_sf"/>
</dbReference>
<proteinExistence type="predicted"/>
<dbReference type="InterPro" id="IPR006366">
    <property type="entry name" value="CobA/CysG_C"/>
</dbReference>
<evidence type="ECO:0000256" key="5">
    <source>
        <dbReference type="ARBA" id="ARBA00023244"/>
    </source>
</evidence>
<evidence type="ECO:0000313" key="9">
    <source>
        <dbReference type="Proteomes" id="UP000005143"/>
    </source>
</evidence>
<feature type="domain" description="Tetrapyrrole methylase" evidence="6">
    <location>
        <begin position="18"/>
        <end position="230"/>
    </location>
</feature>
<accession>H0E9W3</accession>
<dbReference type="RefSeq" id="WP_007577910.1">
    <property type="nucleotide sequence ID" value="NZ_AGUD01000271.1"/>
</dbReference>
<dbReference type="SUPFAM" id="SSF69618">
    <property type="entry name" value="HemD-like"/>
    <property type="match status" value="1"/>
</dbReference>
<dbReference type="SUPFAM" id="SSF53790">
    <property type="entry name" value="Tetrapyrrole methylase"/>
    <property type="match status" value="1"/>
</dbReference>
<dbReference type="InterPro" id="IPR050161">
    <property type="entry name" value="Siro_Cobalamin_biosynth"/>
</dbReference>
<dbReference type="CDD" id="cd06578">
    <property type="entry name" value="HemD"/>
    <property type="match status" value="1"/>
</dbReference>
<dbReference type="InterPro" id="IPR014777">
    <property type="entry name" value="4pyrrole_Mease_sub1"/>
</dbReference>
<dbReference type="Gene3D" id="3.40.1010.10">
    <property type="entry name" value="Cobalt-precorrin-4 Transmethylase, Domain 1"/>
    <property type="match status" value="1"/>
</dbReference>
<dbReference type="EC" id="2.1.1.107" evidence="1"/>
<dbReference type="GO" id="GO:0032259">
    <property type="term" value="P:methylation"/>
    <property type="evidence" value="ECO:0007669"/>
    <property type="project" value="UniProtKB-KW"/>
</dbReference>
<dbReference type="GO" id="GO:0004852">
    <property type="term" value="F:uroporphyrinogen-III synthase activity"/>
    <property type="evidence" value="ECO:0007669"/>
    <property type="project" value="InterPro"/>
</dbReference>
<dbReference type="FunFam" id="3.30.950.10:FF:000001">
    <property type="entry name" value="Siroheme synthase"/>
    <property type="match status" value="1"/>
</dbReference>